<comment type="caution">
    <text evidence="1">The sequence shown here is derived from an EMBL/GenBank/DDBJ whole genome shotgun (WGS) entry which is preliminary data.</text>
</comment>
<evidence type="ECO:0000313" key="2">
    <source>
        <dbReference type="Proteomes" id="UP001203761"/>
    </source>
</evidence>
<dbReference type="EMBL" id="JAKNCJ010000014">
    <property type="protein sequence ID" value="MCL6424457.1"/>
    <property type="molecule type" value="Genomic_DNA"/>
</dbReference>
<organism evidence="1 2">
    <name type="scientific">Brachybacterium equifaecis</name>
    <dbReference type="NCBI Taxonomy" id="2910770"/>
    <lineage>
        <taxon>Bacteria</taxon>
        <taxon>Bacillati</taxon>
        <taxon>Actinomycetota</taxon>
        <taxon>Actinomycetes</taxon>
        <taxon>Micrococcales</taxon>
        <taxon>Dermabacteraceae</taxon>
        <taxon>Brachybacterium</taxon>
    </lineage>
</organism>
<name>A0ABT0R3E9_9MICO</name>
<reference evidence="1" key="1">
    <citation type="submission" date="2022-02" db="EMBL/GenBank/DDBJ databases">
        <authorList>
            <person name="Lee M."/>
            <person name="Kim S.-J."/>
            <person name="Jung M.-Y."/>
        </authorList>
    </citation>
    <scope>NUCLEOTIDE SEQUENCE</scope>
    <source>
        <strain evidence="1">JHP9</strain>
    </source>
</reference>
<gene>
    <name evidence="1" type="ORF">Bequi_13890</name>
</gene>
<evidence type="ECO:0000313" key="1">
    <source>
        <dbReference type="EMBL" id="MCL6424457.1"/>
    </source>
</evidence>
<protein>
    <submittedName>
        <fullName evidence="1">Uncharacterized protein</fullName>
    </submittedName>
</protein>
<accession>A0ABT0R3E9</accession>
<keyword evidence="2" id="KW-1185">Reference proteome</keyword>
<proteinExistence type="predicted"/>
<sequence>MKALLEAVESGIVAFEEAFLPYTVVPGTGRTVAEQIGGELTGAIESGGTPRLMITSGPGSD</sequence>
<dbReference type="Proteomes" id="UP001203761">
    <property type="component" value="Unassembled WGS sequence"/>
</dbReference>
<dbReference type="RefSeq" id="WP_249738534.1">
    <property type="nucleotide sequence ID" value="NZ_JAKNCJ010000014.1"/>
</dbReference>